<accession>A0A1Q8QVK4</accession>
<protein>
    <submittedName>
        <fullName evidence="1">Uncharacterized protein</fullName>
    </submittedName>
</protein>
<name>A0A1Q8QVK4_9FIRM</name>
<sequence>MKVEAKGEIPGPIVRDTILNAADFIDANGVKWMLRDSIQSSHP</sequence>
<dbReference type="AlphaFoldDB" id="A0A1Q8QVK4"/>
<dbReference type="Proteomes" id="UP000186102">
    <property type="component" value="Unassembled WGS sequence"/>
</dbReference>
<evidence type="ECO:0000313" key="1">
    <source>
        <dbReference type="EMBL" id="OLN31346.1"/>
    </source>
</evidence>
<gene>
    <name evidence="1" type="ORF">DSOL_2685</name>
</gene>
<organism evidence="1 2">
    <name type="scientific">Desulfosporosinus metallidurans</name>
    <dbReference type="NCBI Taxonomy" id="1888891"/>
    <lineage>
        <taxon>Bacteria</taxon>
        <taxon>Bacillati</taxon>
        <taxon>Bacillota</taxon>
        <taxon>Clostridia</taxon>
        <taxon>Eubacteriales</taxon>
        <taxon>Desulfitobacteriaceae</taxon>
        <taxon>Desulfosporosinus</taxon>
    </lineage>
</organism>
<dbReference type="EMBL" id="MLBF01000019">
    <property type="protein sequence ID" value="OLN31346.1"/>
    <property type="molecule type" value="Genomic_DNA"/>
</dbReference>
<proteinExistence type="predicted"/>
<evidence type="ECO:0000313" key="2">
    <source>
        <dbReference type="Proteomes" id="UP000186102"/>
    </source>
</evidence>
<reference evidence="1 2" key="1">
    <citation type="submission" date="2016-09" db="EMBL/GenBank/DDBJ databases">
        <title>Complete genome of Desulfosporosinus sp. OL.</title>
        <authorList>
            <person name="Mardanov A."/>
            <person name="Beletsky A."/>
            <person name="Panova A."/>
            <person name="Karnachuk O."/>
            <person name="Ravin N."/>
        </authorList>
    </citation>
    <scope>NUCLEOTIDE SEQUENCE [LARGE SCALE GENOMIC DNA]</scope>
    <source>
        <strain evidence="1 2">OL</strain>
    </source>
</reference>
<dbReference type="RefSeq" id="WP_282433546.1">
    <property type="nucleotide sequence ID" value="NZ_MLBF01000019.1"/>
</dbReference>
<keyword evidence="2" id="KW-1185">Reference proteome</keyword>
<comment type="caution">
    <text evidence="1">The sequence shown here is derived from an EMBL/GenBank/DDBJ whole genome shotgun (WGS) entry which is preliminary data.</text>
</comment>